<dbReference type="RefSeq" id="YP_007374971.1">
    <property type="nucleotide sequence ID" value="NC_020148.1"/>
</dbReference>
<sequence length="53" mass="6444">MKWVIIMINAIIISLKISPRRIELLQIPYQEIILTIKLWASKDKIYYGQWWVL</sequence>
<name>L8B9H3_PHLRA</name>
<organism evidence="1">
    <name type="scientific">Phlebia radiata</name>
    <name type="common">White-rot fungus</name>
    <dbReference type="NCBI Taxonomy" id="5308"/>
    <lineage>
        <taxon>Eukaryota</taxon>
        <taxon>Fungi</taxon>
        <taxon>Dikarya</taxon>
        <taxon>Basidiomycota</taxon>
        <taxon>Agaricomycotina</taxon>
        <taxon>Agaricomycetes</taxon>
        <taxon>Polyporales</taxon>
        <taxon>Meruliaceae</taxon>
        <taxon>Phlebia</taxon>
    </lineage>
</organism>
<evidence type="ECO:0000313" key="2">
    <source>
        <dbReference type="EMBL" id="CCF07392.1"/>
    </source>
</evidence>
<keyword evidence="1" id="KW-0496">Mitochondrion</keyword>
<accession>L8B9H3</accession>
<dbReference type="RefSeq" id="YP_007374897.1">
    <property type="nucleotide sequence ID" value="NC_020148.1"/>
</dbReference>
<geneLocation type="mitochondrion" evidence="1"/>
<dbReference type="GeneID" id="14469588"/>
<proteinExistence type="predicted"/>
<gene>
    <name evidence="1" type="ORF">Pra_mt0309</name>
    <name evidence="2" type="ORF">Pra_mt0324</name>
</gene>
<dbReference type="AlphaFoldDB" id="L8B9H3"/>
<protein>
    <submittedName>
        <fullName evidence="1">Uncharacterized protein</fullName>
    </submittedName>
</protein>
<dbReference type="EMBL" id="HE613568">
    <property type="protein sequence ID" value="CCF07377.1"/>
    <property type="molecule type" value="Genomic_DNA"/>
</dbReference>
<dbReference type="EMBL" id="HE613568">
    <property type="protein sequence ID" value="CCF07392.1"/>
    <property type="molecule type" value="Genomic_DNA"/>
</dbReference>
<dbReference type="GeneID" id="14469573"/>
<evidence type="ECO:0000313" key="1">
    <source>
        <dbReference type="EMBL" id="CCF07377.1"/>
    </source>
</evidence>
<reference evidence="1" key="1">
    <citation type="journal article" date="2014" name="PLoS ONE">
        <title>Mitochondrial Genome of Phlebia radiata Is the Second Largest (156 kbp) among Fungi and Features Signs of Genome Flexibility and Recent Recombination Events.</title>
        <authorList>
            <person name="Salavirta H."/>
            <person name="Oksanen I."/>
            <person name="Kuuskeri J."/>
            <person name="Makela M."/>
            <person name="Laine P."/>
            <person name="Paulin L."/>
            <person name="Lundell T."/>
        </authorList>
    </citation>
    <scope>NUCLEOTIDE SEQUENCE</scope>
    <source>
        <strain evidence="1">79</strain>
    </source>
</reference>